<gene>
    <name evidence="1" type="ORF">E4S40_16600</name>
</gene>
<dbReference type="Gene3D" id="1.20.120.450">
    <property type="entry name" value="dinb family like domain"/>
    <property type="match status" value="1"/>
</dbReference>
<protein>
    <submittedName>
        <fullName evidence="1">DUF1569 domain-containing protein</fullName>
    </submittedName>
</protein>
<dbReference type="InterPro" id="IPR011463">
    <property type="entry name" value="DUF1569"/>
</dbReference>
<reference evidence="1 2" key="1">
    <citation type="submission" date="2019-03" db="EMBL/GenBank/DDBJ databases">
        <title>Algoriphagus sp. nov, a new strain isolated from root system soil of mangrove plant Kandelia.</title>
        <authorList>
            <person name="Yin Q."/>
            <person name="Wang K."/>
            <person name="Song Z."/>
        </authorList>
    </citation>
    <scope>NUCLEOTIDE SEQUENCE [LARGE SCALE GENOMIC DNA]</scope>
    <source>
        <strain evidence="1 2">XY-J91</strain>
    </source>
</reference>
<name>A0A4Y9QHM0_9BACT</name>
<sequence>MNSISTKTNLEKLQADQEPEFGRMTPQHMVEHLTLTVKISSSRIKIPFFEPNRKQLEMKRMLLETGMDFPKEIKFPNDPGKLLPLRFPDLETAKTKLLQSLEEFEEFFNQNPTAKTMHPVLGELDKEEWERFHQKHFKHHFSQFGIW</sequence>
<dbReference type="Proteomes" id="UP000297647">
    <property type="component" value="Unassembled WGS sequence"/>
</dbReference>
<keyword evidence="2" id="KW-1185">Reference proteome</keyword>
<comment type="caution">
    <text evidence="1">The sequence shown here is derived from an EMBL/GenBank/DDBJ whole genome shotgun (WGS) entry which is preliminary data.</text>
</comment>
<dbReference type="RefSeq" id="WP_135076926.1">
    <property type="nucleotide sequence ID" value="NZ_SPSB01000006.1"/>
</dbReference>
<evidence type="ECO:0000313" key="2">
    <source>
        <dbReference type="Proteomes" id="UP000297647"/>
    </source>
</evidence>
<dbReference type="EMBL" id="SPSB01000006">
    <property type="protein sequence ID" value="TFV92159.1"/>
    <property type="molecule type" value="Genomic_DNA"/>
</dbReference>
<proteinExistence type="predicted"/>
<evidence type="ECO:0000313" key="1">
    <source>
        <dbReference type="EMBL" id="TFV92159.1"/>
    </source>
</evidence>
<dbReference type="Pfam" id="PF07606">
    <property type="entry name" value="DUF1569"/>
    <property type="match status" value="1"/>
</dbReference>
<dbReference type="AlphaFoldDB" id="A0A4Y9QHM0"/>
<accession>A0A4Y9QHM0</accession>
<organism evidence="1 2">
    <name type="scientific">Algoriphagus kandeliae</name>
    <dbReference type="NCBI Taxonomy" id="2562278"/>
    <lineage>
        <taxon>Bacteria</taxon>
        <taxon>Pseudomonadati</taxon>
        <taxon>Bacteroidota</taxon>
        <taxon>Cytophagia</taxon>
        <taxon>Cytophagales</taxon>
        <taxon>Cyclobacteriaceae</taxon>
        <taxon>Algoriphagus</taxon>
    </lineage>
</organism>
<dbReference type="InterPro" id="IPR034660">
    <property type="entry name" value="DinB/YfiT-like"/>
</dbReference>
<dbReference type="OrthoDB" id="2599194at2"/>